<reference evidence="2 3" key="1">
    <citation type="submission" date="2024-10" db="EMBL/GenBank/DDBJ databases">
        <title>Updated reference genomes for cyclostephanoid diatoms.</title>
        <authorList>
            <person name="Roberts W.R."/>
            <person name="Alverson A.J."/>
        </authorList>
    </citation>
    <scope>NUCLEOTIDE SEQUENCE [LARGE SCALE GENOMIC DNA]</scope>
    <source>
        <strain evidence="2 3">AJA228-03</strain>
    </source>
</reference>
<evidence type="ECO:0000256" key="1">
    <source>
        <dbReference type="SAM" id="MobiDB-lite"/>
    </source>
</evidence>
<feature type="region of interest" description="Disordered" evidence="1">
    <location>
        <begin position="228"/>
        <end position="261"/>
    </location>
</feature>
<dbReference type="EMBL" id="JALLPB020000366">
    <property type="protein sequence ID" value="KAL3809896.1"/>
    <property type="molecule type" value="Genomic_DNA"/>
</dbReference>
<comment type="caution">
    <text evidence="2">The sequence shown here is derived from an EMBL/GenBank/DDBJ whole genome shotgun (WGS) entry which is preliminary data.</text>
</comment>
<evidence type="ECO:0000313" key="3">
    <source>
        <dbReference type="Proteomes" id="UP001530377"/>
    </source>
</evidence>
<sequence length="675" mass="74223">MRACLSTPRQPPITFPVLRFRATSAVDYLPSSTGGLCRRSVAASTCLPLFVAMLSPPACMSLTTLPFALPIVWVNKFLPKRLAFFVYASLFAMSEGDDAEDDAGDAPMAASPGPCFAVAPTTVVRMISSTSLPPPPPFPDAKINKSLTKLNRDKCEFRSYPSNRLYGLSSKSQPKFLSEAAYIRGKWPIILNPNASHKSTIGEDNFQHASFVWKVCFDTTSWEDLKGSSDGEERLPFTDGHNPSVVSLAPNPYRSDDSRDDQHMRLDPKHLKPLSIAFPSIPLRTLFLGVSTFGGGQCKFGLSPEEVDEYRFSLHEGPPGGKRAVIALLSPPDLGSSSNDGLESSDHQSSFRTLAQATLLLERDAKYGTSRRNSIKPERSGSGFARMHQEFDDARLFFHLGRLWVLYRNGPLFGYTSQLHNPIHFEDAADADATSGVRFAAYVKASETVVIDGGRNIALISEEPIGRNGNGEVGWVSSPSLKALTWVDPVTVIHDINMQGLDARPMSSRRLQEGSYRANKSGRKSNIHGTNGYMVPLISTGELLGIAHFHRPENREKSDFALHGHHYTHAFFTIAREMDENVKDISSRPFKLRRISNEFVFRANSIPSGETRPPLDSDIIQFASGIDLFGGQVIISYGINDCEGAVLTMPMEKVQQMLIAVDHGQEVVDLMIAVG</sequence>
<protein>
    <submittedName>
        <fullName evidence="2">Uncharacterized protein</fullName>
    </submittedName>
</protein>
<proteinExistence type="predicted"/>
<name>A0ABD3RDP0_9STRA</name>
<evidence type="ECO:0000313" key="2">
    <source>
        <dbReference type="EMBL" id="KAL3809896.1"/>
    </source>
</evidence>
<organism evidence="2 3">
    <name type="scientific">Cyclostephanos tholiformis</name>
    <dbReference type="NCBI Taxonomy" id="382380"/>
    <lineage>
        <taxon>Eukaryota</taxon>
        <taxon>Sar</taxon>
        <taxon>Stramenopiles</taxon>
        <taxon>Ochrophyta</taxon>
        <taxon>Bacillariophyta</taxon>
        <taxon>Coscinodiscophyceae</taxon>
        <taxon>Thalassiosirophycidae</taxon>
        <taxon>Stephanodiscales</taxon>
        <taxon>Stephanodiscaceae</taxon>
        <taxon>Cyclostephanos</taxon>
    </lineage>
</organism>
<dbReference type="AlphaFoldDB" id="A0ABD3RDP0"/>
<dbReference type="Proteomes" id="UP001530377">
    <property type="component" value="Unassembled WGS sequence"/>
</dbReference>
<accession>A0ABD3RDP0</accession>
<gene>
    <name evidence="2" type="ORF">ACHAXA_008548</name>
</gene>
<keyword evidence="3" id="KW-1185">Reference proteome</keyword>